<keyword evidence="1" id="KW-1133">Transmembrane helix</keyword>
<sequence>METRIPHRLRAADTDRERVATLVQAAVAEGRLTMEEMEERLSAVYLTKYTDELTALTADLPRPAPPGRRFGAHPALRVHAAFAVVLSVIFLIRWATSDVPYFWPIAPMFWLAVSLAVHARVRGSRERRAAAVPY</sequence>
<feature type="transmembrane region" description="Helical" evidence="1">
    <location>
        <begin position="76"/>
        <end position="95"/>
    </location>
</feature>
<dbReference type="AlphaFoldDB" id="A0A1H3LSR2"/>
<keyword evidence="1" id="KW-0472">Membrane</keyword>
<proteinExistence type="predicted"/>
<name>A0A1H3LSR2_9PSEU</name>
<evidence type="ECO:0000313" key="4">
    <source>
        <dbReference type="Proteomes" id="UP000199515"/>
    </source>
</evidence>
<dbReference type="OrthoDB" id="3625082at2"/>
<dbReference type="Pfam" id="PF08044">
    <property type="entry name" value="DUF1707"/>
    <property type="match status" value="1"/>
</dbReference>
<reference evidence="3 4" key="1">
    <citation type="submission" date="2016-10" db="EMBL/GenBank/DDBJ databases">
        <authorList>
            <person name="de Groot N.N."/>
        </authorList>
    </citation>
    <scope>NUCLEOTIDE SEQUENCE [LARGE SCALE GENOMIC DNA]</scope>
    <source>
        <strain evidence="3 4">CPCC 202699</strain>
    </source>
</reference>
<dbReference type="RefSeq" id="WP_091293800.1">
    <property type="nucleotide sequence ID" value="NZ_FNON01000006.1"/>
</dbReference>
<dbReference type="InterPro" id="IPR012551">
    <property type="entry name" value="DUF1707_SHOCT-like"/>
</dbReference>
<keyword evidence="4" id="KW-1185">Reference proteome</keyword>
<feature type="domain" description="DUF1707" evidence="2">
    <location>
        <begin position="9"/>
        <end position="61"/>
    </location>
</feature>
<dbReference type="STRING" id="589385.SAMN05421504_106321"/>
<protein>
    <recommendedName>
        <fullName evidence="2">DUF1707 domain-containing protein</fullName>
    </recommendedName>
</protein>
<dbReference type="EMBL" id="FNON01000006">
    <property type="protein sequence ID" value="SDY66895.1"/>
    <property type="molecule type" value="Genomic_DNA"/>
</dbReference>
<organism evidence="3 4">
    <name type="scientific">Amycolatopsis xylanica</name>
    <dbReference type="NCBI Taxonomy" id="589385"/>
    <lineage>
        <taxon>Bacteria</taxon>
        <taxon>Bacillati</taxon>
        <taxon>Actinomycetota</taxon>
        <taxon>Actinomycetes</taxon>
        <taxon>Pseudonocardiales</taxon>
        <taxon>Pseudonocardiaceae</taxon>
        <taxon>Amycolatopsis</taxon>
    </lineage>
</organism>
<evidence type="ECO:0000256" key="1">
    <source>
        <dbReference type="SAM" id="Phobius"/>
    </source>
</evidence>
<dbReference type="PANTHER" id="PTHR40763">
    <property type="entry name" value="MEMBRANE PROTEIN-RELATED"/>
    <property type="match status" value="1"/>
</dbReference>
<keyword evidence="1" id="KW-0812">Transmembrane</keyword>
<feature type="transmembrane region" description="Helical" evidence="1">
    <location>
        <begin position="101"/>
        <end position="119"/>
    </location>
</feature>
<dbReference type="Proteomes" id="UP000199515">
    <property type="component" value="Unassembled WGS sequence"/>
</dbReference>
<evidence type="ECO:0000313" key="3">
    <source>
        <dbReference type="EMBL" id="SDY66895.1"/>
    </source>
</evidence>
<gene>
    <name evidence="3" type="ORF">SAMN05421504_106321</name>
</gene>
<accession>A0A1H3LSR2</accession>
<dbReference type="PANTHER" id="PTHR40763:SF4">
    <property type="entry name" value="DUF1707 DOMAIN-CONTAINING PROTEIN"/>
    <property type="match status" value="1"/>
</dbReference>
<evidence type="ECO:0000259" key="2">
    <source>
        <dbReference type="Pfam" id="PF08044"/>
    </source>
</evidence>